<dbReference type="GO" id="GO:0000270">
    <property type="term" value="P:peptidoglycan metabolic process"/>
    <property type="evidence" value="ECO:0007669"/>
    <property type="project" value="InterPro"/>
</dbReference>
<name>A0A285TZH9_9BACL</name>
<accession>A0A285TZH9</accession>
<proteinExistence type="inferred from homology"/>
<organism evidence="3 4">
    <name type="scientific">Ureibacillus acetophenoni</name>
    <dbReference type="NCBI Taxonomy" id="614649"/>
    <lineage>
        <taxon>Bacteria</taxon>
        <taxon>Bacillati</taxon>
        <taxon>Bacillota</taxon>
        <taxon>Bacilli</taxon>
        <taxon>Bacillales</taxon>
        <taxon>Caryophanaceae</taxon>
        <taxon>Ureibacillus</taxon>
    </lineage>
</organism>
<dbReference type="InterPro" id="IPR008258">
    <property type="entry name" value="Transglycosylase_SLT_dom_1"/>
</dbReference>
<dbReference type="PANTHER" id="PTHR37423">
    <property type="entry name" value="SOLUBLE LYTIC MUREIN TRANSGLYCOSYLASE-RELATED"/>
    <property type="match status" value="1"/>
</dbReference>
<dbReference type="GO" id="GO:0008933">
    <property type="term" value="F:peptidoglycan lytic transglycosylase activity"/>
    <property type="evidence" value="ECO:0007669"/>
    <property type="project" value="InterPro"/>
</dbReference>
<comment type="similarity">
    <text evidence="1">Belongs to the transglycosylase Slt family.</text>
</comment>
<sequence length="227" mass="24638">MISLDALSMKRLLEIQALQSIGLSSINNNLNGSSSSIFTQLLGELTNDSATTMANQTVQLLGSQTSVDFSYSNLPITTGYYDLLLEGNNESTSFTNNGTENEVHSYQDIISEASKTYGVPEQLITAVIKQESNFNPNAVSSAGATGLMQLMPGTARYLGVVDSKDPEQNIMGGTKYLREMLDQFNHNIELALAAYNAGPGNVKKYGGIPPFKETMNYVNRIVNSYHA</sequence>
<dbReference type="Pfam" id="PF01464">
    <property type="entry name" value="SLT"/>
    <property type="match status" value="1"/>
</dbReference>
<dbReference type="Proteomes" id="UP000219252">
    <property type="component" value="Unassembled WGS sequence"/>
</dbReference>
<protein>
    <submittedName>
        <fullName evidence="3">Transglycosylase-like protein with SLT domain</fullName>
    </submittedName>
</protein>
<dbReference type="CDD" id="cd00254">
    <property type="entry name" value="LT-like"/>
    <property type="match status" value="1"/>
</dbReference>
<evidence type="ECO:0000313" key="4">
    <source>
        <dbReference type="Proteomes" id="UP000219252"/>
    </source>
</evidence>
<dbReference type="Gene3D" id="1.10.530.10">
    <property type="match status" value="1"/>
</dbReference>
<dbReference type="SUPFAM" id="SSF53955">
    <property type="entry name" value="Lysozyme-like"/>
    <property type="match status" value="1"/>
</dbReference>
<dbReference type="InterPro" id="IPR000189">
    <property type="entry name" value="Transglyc_AS"/>
</dbReference>
<evidence type="ECO:0000256" key="1">
    <source>
        <dbReference type="ARBA" id="ARBA00007734"/>
    </source>
</evidence>
<dbReference type="AlphaFoldDB" id="A0A285TZH9"/>
<dbReference type="PROSITE" id="PS00922">
    <property type="entry name" value="TRANSGLYCOSYLASE"/>
    <property type="match status" value="1"/>
</dbReference>
<evidence type="ECO:0000313" key="3">
    <source>
        <dbReference type="EMBL" id="SOC35094.1"/>
    </source>
</evidence>
<dbReference type="PANTHER" id="PTHR37423:SF2">
    <property type="entry name" value="MEMBRANE-BOUND LYTIC MUREIN TRANSGLYCOSYLASE C"/>
    <property type="match status" value="1"/>
</dbReference>
<keyword evidence="4" id="KW-1185">Reference proteome</keyword>
<dbReference type="GO" id="GO:0016020">
    <property type="term" value="C:membrane"/>
    <property type="evidence" value="ECO:0007669"/>
    <property type="project" value="InterPro"/>
</dbReference>
<feature type="domain" description="Transglycosylase SLT" evidence="2">
    <location>
        <begin position="109"/>
        <end position="215"/>
    </location>
</feature>
<dbReference type="EMBL" id="OBQC01000001">
    <property type="protein sequence ID" value="SOC35094.1"/>
    <property type="molecule type" value="Genomic_DNA"/>
</dbReference>
<dbReference type="InterPro" id="IPR023346">
    <property type="entry name" value="Lysozyme-like_dom_sf"/>
</dbReference>
<reference evidence="4" key="1">
    <citation type="submission" date="2017-08" db="EMBL/GenBank/DDBJ databases">
        <authorList>
            <person name="Varghese N."/>
            <person name="Submissions S."/>
        </authorList>
    </citation>
    <scope>NUCLEOTIDE SEQUENCE [LARGE SCALE GENOMIC DNA]</scope>
    <source>
        <strain evidence="4">JC23</strain>
    </source>
</reference>
<gene>
    <name evidence="3" type="ORF">SAMN05877842_101252</name>
</gene>
<evidence type="ECO:0000259" key="2">
    <source>
        <dbReference type="Pfam" id="PF01464"/>
    </source>
</evidence>